<accession>A0A1M5C9Y2</accession>
<dbReference type="SUPFAM" id="SSF56784">
    <property type="entry name" value="HAD-like"/>
    <property type="match status" value="1"/>
</dbReference>
<dbReference type="AlphaFoldDB" id="A0A1M5C9Y2"/>
<name>A0A1M5C9Y2_9FLAO</name>
<proteinExistence type="predicted"/>
<keyword evidence="2" id="KW-1185">Reference proteome</keyword>
<dbReference type="InterPro" id="IPR023214">
    <property type="entry name" value="HAD_sf"/>
</dbReference>
<evidence type="ECO:0000313" key="2">
    <source>
        <dbReference type="Proteomes" id="UP000184147"/>
    </source>
</evidence>
<dbReference type="STRING" id="1124188.SAMN05444377_11123"/>
<reference evidence="1 2" key="1">
    <citation type="submission" date="2016-11" db="EMBL/GenBank/DDBJ databases">
        <authorList>
            <person name="Jaros S."/>
            <person name="Januszkiewicz K."/>
            <person name="Wedrychowicz H."/>
        </authorList>
    </citation>
    <scope>NUCLEOTIDE SEQUENCE [LARGE SCALE GENOMIC DNA]</scope>
    <source>
        <strain evidence="1 2">DSM 25660</strain>
    </source>
</reference>
<organism evidence="1 2">
    <name type="scientific">Flavobacterium fontis</name>
    <dbReference type="NCBI Taxonomy" id="1124188"/>
    <lineage>
        <taxon>Bacteria</taxon>
        <taxon>Pseudomonadati</taxon>
        <taxon>Bacteroidota</taxon>
        <taxon>Flavobacteriia</taxon>
        <taxon>Flavobacteriales</taxon>
        <taxon>Flavobacteriaceae</taxon>
        <taxon>Flavobacterium</taxon>
    </lineage>
</organism>
<dbReference type="NCBIfam" id="TIGR01488">
    <property type="entry name" value="HAD-SF-IB"/>
    <property type="match status" value="1"/>
</dbReference>
<dbReference type="RefSeq" id="WP_073363747.1">
    <property type="nucleotide sequence ID" value="NZ_FQVQ01000011.1"/>
</dbReference>
<evidence type="ECO:0000313" key="1">
    <source>
        <dbReference type="EMBL" id="SHF51417.1"/>
    </source>
</evidence>
<dbReference type="EMBL" id="FQVQ01000011">
    <property type="protein sequence ID" value="SHF51417.1"/>
    <property type="molecule type" value="Genomic_DNA"/>
</dbReference>
<dbReference type="Gene3D" id="3.40.50.1000">
    <property type="entry name" value="HAD superfamily/HAD-like"/>
    <property type="match status" value="1"/>
</dbReference>
<dbReference type="Gene3D" id="1.20.1440.100">
    <property type="entry name" value="SG protein - dephosphorylation function"/>
    <property type="match status" value="1"/>
</dbReference>
<protein>
    <submittedName>
        <fullName evidence="1">Phosphatidylglycerophosphatase C</fullName>
    </submittedName>
</protein>
<dbReference type="Pfam" id="PF12710">
    <property type="entry name" value="HAD"/>
    <property type="match status" value="1"/>
</dbReference>
<gene>
    <name evidence="1" type="ORF">SAMN05444377_11123</name>
</gene>
<sequence>MASEKLILVDFDHTLYRRDSLVEFTRYAVGTRRWFWGIVRLMPILIGNRIRLRDGASTKAAWLRYFFGGWPADTFQATGKSFALHQIDRHLDPTLYPYLKTLHNGTIVIVTASAAEWIGAWTEREGFQLLATRLKYAEGKLNGELEGANCNGPEKVQRVKMSYDLNQYATIEVYGKGRGDRELLGLAKAVQQHQ</sequence>
<dbReference type="OrthoDB" id="9794212at2"/>
<dbReference type="InterPro" id="IPR036412">
    <property type="entry name" value="HAD-like_sf"/>
</dbReference>
<dbReference type="Proteomes" id="UP000184147">
    <property type="component" value="Unassembled WGS sequence"/>
</dbReference>